<dbReference type="InterPro" id="IPR035985">
    <property type="entry name" value="Ubiquitin-activating_enz"/>
</dbReference>
<keyword evidence="5" id="KW-1185">Reference proteome</keyword>
<feature type="domain" description="THIF-type NAD/FAD binding fold" evidence="1">
    <location>
        <begin position="121"/>
        <end position="361"/>
    </location>
</feature>
<protein>
    <submittedName>
        <fullName evidence="3">Molybdopterin-synthase adenylyltransferase</fullName>
        <ecNumber evidence="3">2.7.7.80</ecNumber>
    </submittedName>
    <submittedName>
        <fullName evidence="2">ThiF family adenylyltransferase</fullName>
    </submittedName>
</protein>
<evidence type="ECO:0000313" key="3">
    <source>
        <dbReference type="EMBL" id="SMS01590.1"/>
    </source>
</evidence>
<name>A0A1Y6IXN9_9VIBR</name>
<evidence type="ECO:0000313" key="2">
    <source>
        <dbReference type="EMBL" id="MDW6002245.1"/>
    </source>
</evidence>
<dbReference type="EMBL" id="FXXI01000005">
    <property type="protein sequence ID" value="SMS01590.1"/>
    <property type="molecule type" value="Genomic_DNA"/>
</dbReference>
<dbReference type="Pfam" id="PF00899">
    <property type="entry name" value="ThiF"/>
    <property type="match status" value="1"/>
</dbReference>
<dbReference type="Proteomes" id="UP000196125">
    <property type="component" value="Unassembled WGS sequence"/>
</dbReference>
<dbReference type="Proteomes" id="UP001283366">
    <property type="component" value="Unassembled WGS sequence"/>
</dbReference>
<dbReference type="SUPFAM" id="SSF69572">
    <property type="entry name" value="Activating enzymes of the ubiquitin-like proteins"/>
    <property type="match status" value="1"/>
</dbReference>
<dbReference type="GO" id="GO:0005737">
    <property type="term" value="C:cytoplasm"/>
    <property type="evidence" value="ECO:0007669"/>
    <property type="project" value="TreeGrafter"/>
</dbReference>
<dbReference type="GO" id="GO:0061605">
    <property type="term" value="F:molybdopterin-synthase adenylyltransferase activity"/>
    <property type="evidence" value="ECO:0007669"/>
    <property type="project" value="UniProtKB-EC"/>
</dbReference>
<dbReference type="GO" id="GO:0008641">
    <property type="term" value="F:ubiquitin-like modifier activating enzyme activity"/>
    <property type="evidence" value="ECO:0007669"/>
    <property type="project" value="InterPro"/>
</dbReference>
<dbReference type="InterPro" id="IPR000594">
    <property type="entry name" value="ThiF_NAD_FAD-bd"/>
</dbReference>
<evidence type="ECO:0000259" key="1">
    <source>
        <dbReference type="Pfam" id="PF00899"/>
    </source>
</evidence>
<dbReference type="RefSeq" id="WP_087481614.1">
    <property type="nucleotide sequence ID" value="NZ_AP024883.1"/>
</dbReference>
<gene>
    <name evidence="3" type="primary">moeB_2</name>
    <name evidence="2" type="ORF">SBX37_05075</name>
    <name evidence="3" type="ORF">VIM7927_02886</name>
</gene>
<dbReference type="Gene3D" id="3.40.50.720">
    <property type="entry name" value="NAD(P)-binding Rossmann-like Domain"/>
    <property type="match status" value="1"/>
</dbReference>
<keyword evidence="3" id="KW-0808">Transferase</keyword>
<dbReference type="InterPro" id="IPR045886">
    <property type="entry name" value="ThiF/MoeB/HesA"/>
</dbReference>
<dbReference type="EMBL" id="JAWRCO010000001">
    <property type="protein sequence ID" value="MDW6002245.1"/>
    <property type="molecule type" value="Genomic_DNA"/>
</dbReference>
<dbReference type="AlphaFoldDB" id="A0A1Y6IXN9"/>
<dbReference type="EC" id="2.7.7.80" evidence="3"/>
<dbReference type="PANTHER" id="PTHR10953:SF102">
    <property type="entry name" value="ADENYLYLTRANSFERASE AND SULFURTRANSFERASE MOCS3"/>
    <property type="match status" value="1"/>
</dbReference>
<sequence>MNGFPQLKKTILKYRNNNSTLLRVNGELAEIDDENGIIWNLLEKMDGTREHEDIVKLVSSESPSVDDKTIAAYIEQFKSLGFIEDASLSSENILNDYEKERWSRNIEFFGSISSYGNNKFEYQKKIRDSKVCLLGCGGLGTHILLDLAAIGFNNITIVDFDKIELSNLNRQILYKEEDIAKIKVHQAKKRICDFNSSININAIETRIDSQEKIESIIDGHDIVICVADKPRNYLIDWLNAACVNKNIPYINGGLDVRRAIFYSVIPNESGCVECWKKSLAEHNEAAASVIDLDKKLDIDYDIPAPAMVTLVAVTAGCMVSEALKIITGIQPPELTNKLKEFRFDDINISTCEKWERHQNCHICKNK</sequence>
<dbReference type="OrthoDB" id="9804286at2"/>
<accession>A0A1Y6IXN9</accession>
<proteinExistence type="predicted"/>
<evidence type="ECO:0000313" key="5">
    <source>
        <dbReference type="Proteomes" id="UP001283366"/>
    </source>
</evidence>
<reference evidence="2 5" key="2">
    <citation type="submission" date="2023-11" db="EMBL/GenBank/DDBJ databases">
        <title>Plant-associative lifestyle of Vibrio porteresiae and its evolutionary dynamics.</title>
        <authorList>
            <person name="Rameshkumar N."/>
            <person name="Kirti K."/>
        </authorList>
    </citation>
    <scope>NUCLEOTIDE SEQUENCE [LARGE SCALE GENOMIC DNA]</scope>
    <source>
        <strain evidence="2 5">MSSRF38</strain>
    </source>
</reference>
<keyword evidence="3" id="KW-0548">Nucleotidyltransferase</keyword>
<reference evidence="3 4" key="1">
    <citation type="submission" date="2017-05" db="EMBL/GenBank/DDBJ databases">
        <authorList>
            <person name="Song R."/>
            <person name="Chenine A.L."/>
            <person name="Ruprecht R.M."/>
        </authorList>
    </citation>
    <scope>NUCLEOTIDE SEQUENCE [LARGE SCALE GENOMIC DNA]</scope>
    <source>
        <strain evidence="3 4">CECT 7927</strain>
    </source>
</reference>
<evidence type="ECO:0000313" key="4">
    <source>
        <dbReference type="Proteomes" id="UP000196125"/>
    </source>
</evidence>
<organism evidence="3 4">
    <name type="scientific">Vibrio mangrovi</name>
    <dbReference type="NCBI Taxonomy" id="474394"/>
    <lineage>
        <taxon>Bacteria</taxon>
        <taxon>Pseudomonadati</taxon>
        <taxon>Pseudomonadota</taxon>
        <taxon>Gammaproteobacteria</taxon>
        <taxon>Vibrionales</taxon>
        <taxon>Vibrionaceae</taxon>
        <taxon>Vibrio</taxon>
    </lineage>
</organism>
<dbReference type="GO" id="GO:0004792">
    <property type="term" value="F:thiosulfate-cyanide sulfurtransferase activity"/>
    <property type="evidence" value="ECO:0007669"/>
    <property type="project" value="TreeGrafter"/>
</dbReference>
<dbReference type="PANTHER" id="PTHR10953">
    <property type="entry name" value="UBIQUITIN-ACTIVATING ENZYME E1"/>
    <property type="match status" value="1"/>
</dbReference>